<proteinExistence type="predicted"/>
<gene>
    <name evidence="1" type="ORF">HPB50_004844</name>
</gene>
<dbReference type="Proteomes" id="UP000821845">
    <property type="component" value="Chromosome 4"/>
</dbReference>
<keyword evidence="2" id="KW-1185">Reference proteome</keyword>
<organism evidence="1 2">
    <name type="scientific">Hyalomma asiaticum</name>
    <name type="common">Tick</name>
    <dbReference type="NCBI Taxonomy" id="266040"/>
    <lineage>
        <taxon>Eukaryota</taxon>
        <taxon>Metazoa</taxon>
        <taxon>Ecdysozoa</taxon>
        <taxon>Arthropoda</taxon>
        <taxon>Chelicerata</taxon>
        <taxon>Arachnida</taxon>
        <taxon>Acari</taxon>
        <taxon>Parasitiformes</taxon>
        <taxon>Ixodida</taxon>
        <taxon>Ixodoidea</taxon>
        <taxon>Ixodidae</taxon>
        <taxon>Hyalomminae</taxon>
        <taxon>Hyalomma</taxon>
    </lineage>
</organism>
<reference evidence="1" key="1">
    <citation type="submission" date="2020-05" db="EMBL/GenBank/DDBJ databases">
        <title>Large-scale comparative analyses of tick genomes elucidate their genetic diversity and vector capacities.</title>
        <authorList>
            <person name="Jia N."/>
            <person name="Wang J."/>
            <person name="Shi W."/>
            <person name="Du L."/>
            <person name="Sun Y."/>
            <person name="Zhan W."/>
            <person name="Jiang J."/>
            <person name="Wang Q."/>
            <person name="Zhang B."/>
            <person name="Ji P."/>
            <person name="Sakyi L.B."/>
            <person name="Cui X."/>
            <person name="Yuan T."/>
            <person name="Jiang B."/>
            <person name="Yang W."/>
            <person name="Lam T.T.-Y."/>
            <person name="Chang Q."/>
            <person name="Ding S."/>
            <person name="Wang X."/>
            <person name="Zhu J."/>
            <person name="Ruan X."/>
            <person name="Zhao L."/>
            <person name="Wei J."/>
            <person name="Que T."/>
            <person name="Du C."/>
            <person name="Cheng J."/>
            <person name="Dai P."/>
            <person name="Han X."/>
            <person name="Huang E."/>
            <person name="Gao Y."/>
            <person name="Liu J."/>
            <person name="Shao H."/>
            <person name="Ye R."/>
            <person name="Li L."/>
            <person name="Wei W."/>
            <person name="Wang X."/>
            <person name="Wang C."/>
            <person name="Yang T."/>
            <person name="Huo Q."/>
            <person name="Li W."/>
            <person name="Guo W."/>
            <person name="Chen H."/>
            <person name="Zhou L."/>
            <person name="Ni X."/>
            <person name="Tian J."/>
            <person name="Zhou Y."/>
            <person name="Sheng Y."/>
            <person name="Liu T."/>
            <person name="Pan Y."/>
            <person name="Xia L."/>
            <person name="Li J."/>
            <person name="Zhao F."/>
            <person name="Cao W."/>
        </authorList>
    </citation>
    <scope>NUCLEOTIDE SEQUENCE</scope>
    <source>
        <strain evidence="1">Hyas-2018</strain>
    </source>
</reference>
<name>A0ACB7SE36_HYAAI</name>
<sequence length="164" mass="17909">MEDKFGHRSFGRSWLCLVARGVPPAALLQAATAAILILGIAVVAAADSASDRTSGATLLTWTRPRRDSTRVNYDDPRGHSSTSALFVQYAKMSVYVAVIFISLFLYAVCLFFARVFVLCGCMSPVTMLVLMVAGARVVLLVVMFCSSRLSGLRKRTVRPWLTTI</sequence>
<dbReference type="EMBL" id="CM023484">
    <property type="protein sequence ID" value="KAH6932321.1"/>
    <property type="molecule type" value="Genomic_DNA"/>
</dbReference>
<protein>
    <submittedName>
        <fullName evidence="1">Uncharacterized protein</fullName>
    </submittedName>
</protein>
<accession>A0ACB7SE36</accession>
<evidence type="ECO:0000313" key="1">
    <source>
        <dbReference type="EMBL" id="KAH6932321.1"/>
    </source>
</evidence>
<comment type="caution">
    <text evidence="1">The sequence shown here is derived from an EMBL/GenBank/DDBJ whole genome shotgun (WGS) entry which is preliminary data.</text>
</comment>
<evidence type="ECO:0000313" key="2">
    <source>
        <dbReference type="Proteomes" id="UP000821845"/>
    </source>
</evidence>